<protein>
    <submittedName>
        <fullName evidence="1">Uncharacterized protein</fullName>
    </submittedName>
</protein>
<gene>
    <name evidence="1" type="ORF">F511_17996</name>
</gene>
<sequence length="176" mass="19753">MHDQATVHYNNTYACLVQSCKHKLRFVPCSDLNKYFNSKLTAEIEYTHTVPPTFSQQPRSNNSWQKPHKSYKSLQDLRHQHEFKLKQFGILTTPNWCINVELEEFQPQYPRSKLIGQSSVIGKLPDVCIAIGSLATLDLQMVVDLIGIYGLKGPYCYNGYSTGRGVDTAGNAPGGG</sequence>
<organism evidence="1 2">
    <name type="scientific">Dorcoceras hygrometricum</name>
    <dbReference type="NCBI Taxonomy" id="472368"/>
    <lineage>
        <taxon>Eukaryota</taxon>
        <taxon>Viridiplantae</taxon>
        <taxon>Streptophyta</taxon>
        <taxon>Embryophyta</taxon>
        <taxon>Tracheophyta</taxon>
        <taxon>Spermatophyta</taxon>
        <taxon>Magnoliopsida</taxon>
        <taxon>eudicotyledons</taxon>
        <taxon>Gunneridae</taxon>
        <taxon>Pentapetalae</taxon>
        <taxon>asterids</taxon>
        <taxon>lamiids</taxon>
        <taxon>Lamiales</taxon>
        <taxon>Gesneriaceae</taxon>
        <taxon>Didymocarpoideae</taxon>
        <taxon>Trichosporeae</taxon>
        <taxon>Loxocarpinae</taxon>
        <taxon>Dorcoceras</taxon>
    </lineage>
</organism>
<evidence type="ECO:0000313" key="2">
    <source>
        <dbReference type="Proteomes" id="UP000250235"/>
    </source>
</evidence>
<dbReference type="AlphaFoldDB" id="A0A2Z7CYC8"/>
<name>A0A2Z7CYC8_9LAMI</name>
<reference evidence="1 2" key="1">
    <citation type="journal article" date="2015" name="Proc. Natl. Acad. Sci. U.S.A.">
        <title>The resurrection genome of Boea hygrometrica: A blueprint for survival of dehydration.</title>
        <authorList>
            <person name="Xiao L."/>
            <person name="Yang G."/>
            <person name="Zhang L."/>
            <person name="Yang X."/>
            <person name="Zhao S."/>
            <person name="Ji Z."/>
            <person name="Zhou Q."/>
            <person name="Hu M."/>
            <person name="Wang Y."/>
            <person name="Chen M."/>
            <person name="Xu Y."/>
            <person name="Jin H."/>
            <person name="Xiao X."/>
            <person name="Hu G."/>
            <person name="Bao F."/>
            <person name="Hu Y."/>
            <person name="Wan P."/>
            <person name="Li L."/>
            <person name="Deng X."/>
            <person name="Kuang T."/>
            <person name="Xiang C."/>
            <person name="Zhu J.K."/>
            <person name="Oliver M.J."/>
            <person name="He Y."/>
        </authorList>
    </citation>
    <scope>NUCLEOTIDE SEQUENCE [LARGE SCALE GENOMIC DNA]</scope>
    <source>
        <strain evidence="2">cv. XS01</strain>
    </source>
</reference>
<keyword evidence="2" id="KW-1185">Reference proteome</keyword>
<accession>A0A2Z7CYC8</accession>
<dbReference type="Proteomes" id="UP000250235">
    <property type="component" value="Unassembled WGS sequence"/>
</dbReference>
<dbReference type="EMBL" id="KQ992732">
    <property type="protein sequence ID" value="KZV49856.1"/>
    <property type="molecule type" value="Genomic_DNA"/>
</dbReference>
<proteinExistence type="predicted"/>
<evidence type="ECO:0000313" key="1">
    <source>
        <dbReference type="EMBL" id="KZV49856.1"/>
    </source>
</evidence>